<evidence type="ECO:0000256" key="1">
    <source>
        <dbReference type="ARBA" id="ARBA00001273"/>
    </source>
</evidence>
<dbReference type="GO" id="GO:0005829">
    <property type="term" value="C:cytosol"/>
    <property type="evidence" value="ECO:0007669"/>
    <property type="project" value="TreeGrafter"/>
</dbReference>
<feature type="binding site" evidence="9">
    <location>
        <position position="269"/>
    </location>
    <ligand>
        <name>Mg(2+)</name>
        <dbReference type="ChEBI" id="CHEBI:18420"/>
        <label>2</label>
    </ligand>
</feature>
<dbReference type="AlphaFoldDB" id="A0A348WQH5"/>
<feature type="binding site" evidence="9">
    <location>
        <begin position="106"/>
        <end position="109"/>
    </location>
    <ligand>
        <name>substrate</name>
    </ligand>
</feature>
<proteinExistence type="inferred from homology"/>
<dbReference type="Pfam" id="PF00316">
    <property type="entry name" value="FBPase"/>
    <property type="match status" value="1"/>
</dbReference>
<feature type="binding site" evidence="9">
    <location>
        <position position="263"/>
    </location>
    <ligand>
        <name>substrate</name>
    </ligand>
</feature>
<dbReference type="GO" id="GO:0006094">
    <property type="term" value="P:gluconeogenesis"/>
    <property type="evidence" value="ECO:0007669"/>
    <property type="project" value="UniProtKB-UniRule"/>
</dbReference>
<dbReference type="PANTHER" id="PTHR11556">
    <property type="entry name" value="FRUCTOSE-1,6-BISPHOSPHATASE-RELATED"/>
    <property type="match status" value="1"/>
</dbReference>
<dbReference type="RefSeq" id="WP_006954320.1">
    <property type="nucleotide sequence ID" value="NZ_DAIRLQ010000002.1"/>
</dbReference>
<evidence type="ECO:0000256" key="4">
    <source>
        <dbReference type="ARBA" id="ARBA00022723"/>
    </source>
</evidence>
<evidence type="ECO:0000259" key="11">
    <source>
        <dbReference type="Pfam" id="PF00316"/>
    </source>
</evidence>
<gene>
    <name evidence="9" type="primary">fbp</name>
    <name evidence="13" type="ORF">DCR58_08390</name>
</gene>
<keyword evidence="3 9" id="KW-0963">Cytoplasm</keyword>
<comment type="subunit">
    <text evidence="9">Homotetramer.</text>
</comment>
<evidence type="ECO:0000259" key="12">
    <source>
        <dbReference type="Pfam" id="PF18913"/>
    </source>
</evidence>
<feature type="domain" description="Fructose-1-6-bisphosphatase class I N-terminal" evidence="11">
    <location>
        <begin position="11"/>
        <end position="182"/>
    </location>
</feature>
<feature type="binding site" evidence="9">
    <location>
        <position position="103"/>
    </location>
    <ligand>
        <name>Mg(2+)</name>
        <dbReference type="ChEBI" id="CHEBI:18420"/>
        <label>1</label>
    </ligand>
</feature>
<comment type="cofactor">
    <cofactor evidence="9">
        <name>Mg(2+)</name>
        <dbReference type="ChEBI" id="CHEBI:18420"/>
    </cofactor>
    <text evidence="9">Binds 2 magnesium ions per subunit.</text>
</comment>
<dbReference type="SUPFAM" id="SSF56655">
    <property type="entry name" value="Carbohydrate phosphatase"/>
    <property type="match status" value="1"/>
</dbReference>
<evidence type="ECO:0000256" key="7">
    <source>
        <dbReference type="ARBA" id="ARBA00023277"/>
    </source>
</evidence>
<keyword evidence="6 9" id="KW-0460">Magnesium</keyword>
<dbReference type="PANTHER" id="PTHR11556:SF35">
    <property type="entry name" value="SEDOHEPTULOSE-1,7-BISPHOSPHATASE, CHLOROPLASTIC"/>
    <property type="match status" value="1"/>
</dbReference>
<reference evidence="13 14" key="1">
    <citation type="journal article" date="2018" name="Nat. Biotechnol.">
        <title>A standardized bacterial taxonomy based on genome phylogeny substantially revises the tree of life.</title>
        <authorList>
            <person name="Parks D.H."/>
            <person name="Chuvochina M."/>
            <person name="Waite D.W."/>
            <person name="Rinke C."/>
            <person name="Skarshewski A."/>
            <person name="Chaumeil P.A."/>
            <person name="Hugenholtz P."/>
        </authorList>
    </citation>
    <scope>NUCLEOTIDE SEQUENCE [LARGE SCALE GENOMIC DNA]</scope>
    <source>
        <strain evidence="13">UBA9360</strain>
    </source>
</reference>
<evidence type="ECO:0000256" key="2">
    <source>
        <dbReference type="ARBA" id="ARBA00010941"/>
    </source>
</evidence>
<name>A0A348WQH5_9GAMM</name>
<feature type="binding site" evidence="9">
    <location>
        <position position="105"/>
    </location>
    <ligand>
        <name>Mg(2+)</name>
        <dbReference type="ChEBI" id="CHEBI:18420"/>
        <label>1</label>
    </ligand>
</feature>
<keyword evidence="7 9" id="KW-0119">Carbohydrate metabolism</keyword>
<feature type="binding site" evidence="9">
    <location>
        <position position="106"/>
    </location>
    <ligand>
        <name>Mg(2+)</name>
        <dbReference type="ChEBI" id="CHEBI:18420"/>
        <label>2</label>
    </ligand>
</feature>
<comment type="caution">
    <text evidence="13">The sequence shown here is derived from an EMBL/GenBank/DDBJ whole genome shotgun (WGS) entry which is preliminary data.</text>
</comment>
<protein>
    <recommendedName>
        <fullName evidence="9">Fructose-1,6-bisphosphatase class 1</fullName>
        <shortName evidence="9">FBPase class 1</shortName>
        <ecNumber evidence="9">3.1.3.11</ecNumber>
    </recommendedName>
    <alternativeName>
        <fullName evidence="9">D-fructose-1,6-bisphosphate 1-phosphohydrolase class 1</fullName>
    </alternativeName>
</protein>
<dbReference type="GO" id="GO:0042132">
    <property type="term" value="F:fructose 1,6-bisphosphate 1-phosphatase activity"/>
    <property type="evidence" value="ECO:0007669"/>
    <property type="project" value="UniProtKB-UniRule"/>
</dbReference>
<accession>A0A348WQH5</accession>
<dbReference type="Gene3D" id="3.30.540.10">
    <property type="entry name" value="Fructose-1,6-Bisphosphatase, subunit A, domain 1"/>
    <property type="match status" value="1"/>
</dbReference>
<dbReference type="EMBL" id="DMUP01000197">
    <property type="protein sequence ID" value="HAR56787.1"/>
    <property type="molecule type" value="Genomic_DNA"/>
</dbReference>
<dbReference type="PRINTS" id="PR00115">
    <property type="entry name" value="F16BPHPHTASE"/>
</dbReference>
<dbReference type="PIRSF" id="PIRSF000904">
    <property type="entry name" value="FBPtase_SBPase"/>
    <property type="match status" value="1"/>
</dbReference>
<dbReference type="CDD" id="cd00354">
    <property type="entry name" value="FBPase"/>
    <property type="match status" value="1"/>
</dbReference>
<feature type="binding site" evidence="9">
    <location>
        <position position="197"/>
    </location>
    <ligand>
        <name>substrate</name>
    </ligand>
</feature>
<dbReference type="GO" id="GO:0000287">
    <property type="term" value="F:magnesium ion binding"/>
    <property type="evidence" value="ECO:0007669"/>
    <property type="project" value="UniProtKB-UniRule"/>
</dbReference>
<evidence type="ECO:0000256" key="3">
    <source>
        <dbReference type="ARBA" id="ARBA00022490"/>
    </source>
</evidence>
<dbReference type="NCBIfam" id="NF006780">
    <property type="entry name" value="PRK09293.1-4"/>
    <property type="match status" value="1"/>
</dbReference>
<feature type="binding site" evidence="9">
    <location>
        <position position="103"/>
    </location>
    <ligand>
        <name>Mg(2+)</name>
        <dbReference type="ChEBI" id="CHEBI:18420"/>
        <label>2</label>
    </ligand>
</feature>
<comment type="similarity">
    <text evidence="2 9 10">Belongs to the FBPase class 1 family.</text>
</comment>
<dbReference type="GO" id="GO:0006000">
    <property type="term" value="P:fructose metabolic process"/>
    <property type="evidence" value="ECO:0007669"/>
    <property type="project" value="TreeGrafter"/>
</dbReference>
<dbReference type="FunFam" id="3.40.190.80:FF:000011">
    <property type="entry name" value="Fructose-1,6-bisphosphatase class 1"/>
    <property type="match status" value="1"/>
</dbReference>
<evidence type="ECO:0000256" key="9">
    <source>
        <dbReference type="HAMAP-Rule" id="MF_01855"/>
    </source>
</evidence>
<dbReference type="GO" id="GO:0030388">
    <property type="term" value="P:fructose 1,6-bisphosphate metabolic process"/>
    <property type="evidence" value="ECO:0007669"/>
    <property type="project" value="TreeGrafter"/>
</dbReference>
<dbReference type="HAMAP" id="MF_01855">
    <property type="entry name" value="FBPase_class1"/>
    <property type="match status" value="1"/>
</dbReference>
<feature type="binding site" evidence="9">
    <location>
        <position position="84"/>
    </location>
    <ligand>
        <name>Mg(2+)</name>
        <dbReference type="ChEBI" id="CHEBI:18420"/>
        <label>1</label>
    </ligand>
</feature>
<comment type="pathway">
    <text evidence="8">Carbohydrate biosynthesis.</text>
</comment>
<evidence type="ECO:0000256" key="6">
    <source>
        <dbReference type="ARBA" id="ARBA00022842"/>
    </source>
</evidence>
<evidence type="ECO:0000256" key="10">
    <source>
        <dbReference type="RuleBase" id="RU000508"/>
    </source>
</evidence>
<dbReference type="InterPro" id="IPR028343">
    <property type="entry name" value="FBPtase"/>
</dbReference>
<sequence>MKRLLPTLRADNAPEGLISVLNTIQIAAKEISFRLHQGALAGVLGSTLDENIQGETQKKLDVVANQLLKTLLLESPRVHAIASEEEDSIVLSPNSGEYLVAFDPLDGSSNIDINGTVGTIFSVLPKPENSANDESMFLQKGRNQVAAGYVLYGPSTMLVMTTGSHVRTYTLDQTVGEFLLTKDTASIPADTQEFAINMSNQRHWGTAVREYVEHLLLGEDGPRQKNFNMRWNAAMVSDVHRLVTRGGLFTYPWDARNPDKPYKLRLMYEAAPMAMIVEKAGGSASNGYVPILDIEPEQIHQRVAVVMGSTNEVQKCVEYHEKHG</sequence>
<dbReference type="InterPro" id="IPR033391">
    <property type="entry name" value="FBPase_N"/>
</dbReference>
<keyword evidence="5 9" id="KW-0378">Hydrolase</keyword>
<feature type="domain" description="Fructose-1-6-bisphosphatase class 1 C-terminal" evidence="12">
    <location>
        <begin position="187"/>
        <end position="320"/>
    </location>
</feature>
<keyword evidence="4 9" id="KW-0479">Metal-binding</keyword>
<dbReference type="PIRSF" id="PIRSF500210">
    <property type="entry name" value="FBPtase"/>
    <property type="match status" value="1"/>
</dbReference>
<dbReference type="Proteomes" id="UP000262878">
    <property type="component" value="Unassembled WGS sequence"/>
</dbReference>
<evidence type="ECO:0000256" key="5">
    <source>
        <dbReference type="ARBA" id="ARBA00022801"/>
    </source>
</evidence>
<comment type="subcellular location">
    <subcellularLocation>
        <location evidence="9">Cytoplasm</location>
    </subcellularLocation>
</comment>
<evidence type="ECO:0000256" key="8">
    <source>
        <dbReference type="ARBA" id="ARBA00024331"/>
    </source>
</evidence>
<evidence type="ECO:0000313" key="13">
    <source>
        <dbReference type="EMBL" id="HAR56787.1"/>
    </source>
</evidence>
<dbReference type="EC" id="3.1.3.11" evidence="9"/>
<dbReference type="InterPro" id="IPR044015">
    <property type="entry name" value="FBPase_C_dom"/>
</dbReference>
<dbReference type="STRING" id="314276.OS145_08036"/>
<comment type="caution">
    <text evidence="9">Lacks conserved residue(s) required for the propagation of feature annotation.</text>
</comment>
<dbReference type="NCBIfam" id="NF006779">
    <property type="entry name" value="PRK09293.1-3"/>
    <property type="match status" value="1"/>
</dbReference>
<dbReference type="Gene3D" id="3.40.190.80">
    <property type="match status" value="1"/>
</dbReference>
<comment type="catalytic activity">
    <reaction evidence="1 9">
        <text>beta-D-fructose 1,6-bisphosphate + H2O = beta-D-fructose 6-phosphate + phosphate</text>
        <dbReference type="Rhea" id="RHEA:11064"/>
        <dbReference type="ChEBI" id="CHEBI:15377"/>
        <dbReference type="ChEBI" id="CHEBI:32966"/>
        <dbReference type="ChEBI" id="CHEBI:43474"/>
        <dbReference type="ChEBI" id="CHEBI:57634"/>
        <dbReference type="EC" id="3.1.3.11"/>
    </reaction>
</comment>
<dbReference type="GO" id="GO:0006002">
    <property type="term" value="P:fructose 6-phosphate metabolic process"/>
    <property type="evidence" value="ECO:0007669"/>
    <property type="project" value="TreeGrafter"/>
</dbReference>
<dbReference type="GO" id="GO:0005986">
    <property type="term" value="P:sucrose biosynthetic process"/>
    <property type="evidence" value="ECO:0007669"/>
    <property type="project" value="TreeGrafter"/>
</dbReference>
<dbReference type="InterPro" id="IPR000146">
    <property type="entry name" value="FBPase_class-1"/>
</dbReference>
<evidence type="ECO:0000313" key="14">
    <source>
        <dbReference type="Proteomes" id="UP000262878"/>
    </source>
</evidence>
<organism evidence="13 14">
    <name type="scientific">Idiomarina baltica</name>
    <dbReference type="NCBI Taxonomy" id="190892"/>
    <lineage>
        <taxon>Bacteria</taxon>
        <taxon>Pseudomonadati</taxon>
        <taxon>Pseudomonadota</taxon>
        <taxon>Gammaproteobacteria</taxon>
        <taxon>Alteromonadales</taxon>
        <taxon>Idiomarinaceae</taxon>
        <taxon>Idiomarina</taxon>
    </lineage>
</organism>
<dbReference type="Pfam" id="PF18913">
    <property type="entry name" value="FBPase_C"/>
    <property type="match status" value="1"/>
</dbReference>